<dbReference type="SUPFAM" id="SSF56726">
    <property type="entry name" value="DNA topoisomerase IV, alpha subunit"/>
    <property type="match status" value="1"/>
</dbReference>
<dbReference type="InterPro" id="IPR024466">
    <property type="entry name" value="CHP02679_N"/>
</dbReference>
<keyword evidence="4" id="KW-1185">Reference proteome</keyword>
<dbReference type="RefSeq" id="WP_189000200.1">
    <property type="nucleotide sequence ID" value="NZ_BMHP01000013.1"/>
</dbReference>
<evidence type="ECO:0000259" key="2">
    <source>
        <dbReference type="Pfam" id="PF11796"/>
    </source>
</evidence>
<feature type="domain" description="Conserved hypothetical protein CHP02679 N terminus" evidence="2">
    <location>
        <begin position="35"/>
        <end position="251"/>
    </location>
</feature>
<dbReference type="AlphaFoldDB" id="A0A917E3P6"/>
<evidence type="ECO:0000313" key="3">
    <source>
        <dbReference type="EMBL" id="GGE00015.1"/>
    </source>
</evidence>
<dbReference type="GO" id="GO:0003677">
    <property type="term" value="F:DNA binding"/>
    <property type="evidence" value="ECO:0007669"/>
    <property type="project" value="InterPro"/>
</dbReference>
<reference evidence="3" key="1">
    <citation type="journal article" date="2014" name="Int. J. Syst. Evol. Microbiol.">
        <title>Complete genome sequence of Corynebacterium casei LMG S-19264T (=DSM 44701T), isolated from a smear-ripened cheese.</title>
        <authorList>
            <consortium name="US DOE Joint Genome Institute (JGI-PGF)"/>
            <person name="Walter F."/>
            <person name="Albersmeier A."/>
            <person name="Kalinowski J."/>
            <person name="Ruckert C."/>
        </authorList>
    </citation>
    <scope>NUCLEOTIDE SEQUENCE</scope>
    <source>
        <strain evidence="3">CGMCC 1.15178</strain>
    </source>
</reference>
<proteinExistence type="predicted"/>
<name>A0A917E3P6_9BACL</name>
<dbReference type="InterPro" id="IPR036078">
    <property type="entry name" value="Spo11/TopoVI_A_sf"/>
</dbReference>
<dbReference type="Proteomes" id="UP000612456">
    <property type="component" value="Unassembled WGS sequence"/>
</dbReference>
<accession>A0A917E3P6</accession>
<dbReference type="GO" id="GO:0005694">
    <property type="term" value="C:chromosome"/>
    <property type="evidence" value="ECO:0007669"/>
    <property type="project" value="InterPro"/>
</dbReference>
<organism evidence="3 4">
    <name type="scientific">Paenibacillus nasutitermitis</name>
    <dbReference type="NCBI Taxonomy" id="1652958"/>
    <lineage>
        <taxon>Bacteria</taxon>
        <taxon>Bacillati</taxon>
        <taxon>Bacillota</taxon>
        <taxon>Bacilli</taxon>
        <taxon>Bacillales</taxon>
        <taxon>Paenibacillaceae</taxon>
        <taxon>Paenibacillus</taxon>
    </lineage>
</organism>
<dbReference type="Pfam" id="PF11796">
    <property type="entry name" value="DUF3323"/>
    <property type="match status" value="1"/>
</dbReference>
<gene>
    <name evidence="3" type="ORF">GCM10010911_68730</name>
</gene>
<evidence type="ECO:0000259" key="1">
    <source>
        <dbReference type="Pfam" id="PF09664"/>
    </source>
</evidence>
<protein>
    <recommendedName>
        <fullName evidence="5">DUF2399 domain-containing protein</fullName>
    </recommendedName>
</protein>
<dbReference type="Pfam" id="PF09664">
    <property type="entry name" value="DUF2399"/>
    <property type="match status" value="1"/>
</dbReference>
<reference evidence="3" key="2">
    <citation type="submission" date="2020-09" db="EMBL/GenBank/DDBJ databases">
        <authorList>
            <person name="Sun Q."/>
            <person name="Zhou Y."/>
        </authorList>
    </citation>
    <scope>NUCLEOTIDE SEQUENCE</scope>
    <source>
        <strain evidence="3">CGMCC 1.15178</strain>
    </source>
</reference>
<evidence type="ECO:0000313" key="4">
    <source>
        <dbReference type="Proteomes" id="UP000612456"/>
    </source>
</evidence>
<feature type="domain" description="DUF2399" evidence="1">
    <location>
        <begin position="273"/>
        <end position="428"/>
    </location>
</feature>
<evidence type="ECO:0008006" key="5">
    <source>
        <dbReference type="Google" id="ProtNLM"/>
    </source>
</evidence>
<comment type="caution">
    <text evidence="3">The sequence shown here is derived from an EMBL/GenBank/DDBJ whole genome shotgun (WGS) entry which is preliminary data.</text>
</comment>
<dbReference type="EMBL" id="BMHP01000013">
    <property type="protein sequence ID" value="GGE00015.1"/>
    <property type="molecule type" value="Genomic_DNA"/>
</dbReference>
<dbReference type="InterPro" id="IPR024465">
    <property type="entry name" value="DUF2399"/>
</dbReference>
<sequence length="434" mass="50026">MSIANEAAKYFKEKKGFDRLFVEFEKRYKGLERIGGNAILEHVTDDEFITIRGVIGDKLKRNGDKLSVPLLLFEEKLQGTKFSGITLLTLIEAYTGKTIITNKEKQLTFEQEKERFFIELHQAHPGSNSDFIMAKISEKSPGTLQVHALYQQDKKALKTVLGASLNAVNKLPLQQPKRLALFATDVTDSPHFFDVKTEAGHLLISFLQLLLEREGWVYKPNPNAEEITEILSTHRIWRDDVLNFVSCFGIRGYKDNEDLFKVLEGAIEEKTICNLPLRDVFRLKRVEAYKQKVFVVENSSLYASLIEEFQDKPFMPSILCTHGRMKLSALQLLDKIAKSNNVIFYAGDHDPQGLSIAENLIKRLESKVKPWRFDNESYLLSLSDETFDSEKMLTNIKEPQLQELIQIMLEHRKSAFQEKLIEHYYNDILRELTT</sequence>